<dbReference type="GO" id="GO:0016788">
    <property type="term" value="F:hydrolase activity, acting on ester bonds"/>
    <property type="evidence" value="ECO:0007669"/>
    <property type="project" value="UniProtKB-ARBA"/>
</dbReference>
<dbReference type="PANTHER" id="PTHR11852">
    <property type="entry name" value="PLATELET-ACTIVATING FACTOR ACETYLHYDROLASE"/>
    <property type="match status" value="1"/>
</dbReference>
<feature type="compositionally biased region" description="Low complexity" evidence="2">
    <location>
        <begin position="45"/>
        <end position="58"/>
    </location>
</feature>
<dbReference type="PANTHER" id="PTHR11852:SF0">
    <property type="entry name" value="PLATELET-ACTIVATING FACTOR ACETYLHYDROLASE IB SUBUNIT BETA HOMOLOG"/>
    <property type="match status" value="1"/>
</dbReference>
<feature type="domain" description="SGNH hydrolase-type esterase" evidence="4">
    <location>
        <begin position="101"/>
        <end position="275"/>
    </location>
</feature>
<reference evidence="5" key="1">
    <citation type="submission" date="2020-02" db="EMBL/GenBank/DDBJ databases">
        <authorList>
            <person name="Meier V. D."/>
        </authorList>
    </citation>
    <scope>NUCLEOTIDE SEQUENCE</scope>
    <source>
        <strain evidence="5">AVDCRST_MAG64</strain>
    </source>
</reference>
<organism evidence="5">
    <name type="scientific">uncultured Phycisphaerae bacterium</name>
    <dbReference type="NCBI Taxonomy" id="904963"/>
    <lineage>
        <taxon>Bacteria</taxon>
        <taxon>Pseudomonadati</taxon>
        <taxon>Planctomycetota</taxon>
        <taxon>Phycisphaerae</taxon>
        <taxon>environmental samples</taxon>
    </lineage>
</organism>
<keyword evidence="5" id="KW-0378">Hydrolase</keyword>
<keyword evidence="3" id="KW-0732">Signal</keyword>
<dbReference type="EMBL" id="CADCUQ010000659">
    <property type="protein sequence ID" value="CAA9421422.1"/>
    <property type="molecule type" value="Genomic_DNA"/>
</dbReference>
<dbReference type="InterPro" id="IPR036514">
    <property type="entry name" value="SGNH_hydro_sf"/>
</dbReference>
<evidence type="ECO:0000256" key="3">
    <source>
        <dbReference type="SAM" id="SignalP"/>
    </source>
</evidence>
<gene>
    <name evidence="5" type="ORF">AVDCRST_MAG64-2898</name>
</gene>
<dbReference type="SUPFAM" id="SSF52266">
    <property type="entry name" value="SGNH hydrolase"/>
    <property type="match status" value="1"/>
</dbReference>
<keyword evidence="5" id="KW-0326">Glycosidase</keyword>
<feature type="signal peptide" evidence="3">
    <location>
        <begin position="1"/>
        <end position="28"/>
    </location>
</feature>
<feature type="region of interest" description="Disordered" evidence="2">
    <location>
        <begin position="27"/>
        <end position="68"/>
    </location>
</feature>
<evidence type="ECO:0000256" key="2">
    <source>
        <dbReference type="SAM" id="MobiDB-lite"/>
    </source>
</evidence>
<proteinExistence type="inferred from homology"/>
<comment type="similarity">
    <text evidence="1">Belongs to the 'GDSL' lipolytic enzyme family. Platelet-activating factor acetylhydrolase IB beta/gamma subunits subfamily.</text>
</comment>
<dbReference type="Gene3D" id="3.40.50.1110">
    <property type="entry name" value="SGNH hydrolase"/>
    <property type="match status" value="1"/>
</dbReference>
<dbReference type="CDD" id="cd01820">
    <property type="entry name" value="PAF_acetylesterase_like"/>
    <property type="match status" value="1"/>
</dbReference>
<evidence type="ECO:0000313" key="5">
    <source>
        <dbReference type="EMBL" id="CAA9421422.1"/>
    </source>
</evidence>
<name>A0A6J4PQ81_9BACT</name>
<feature type="chain" id="PRO_5026732466" evidence="3">
    <location>
        <begin position="29"/>
        <end position="289"/>
    </location>
</feature>
<dbReference type="AlphaFoldDB" id="A0A6J4PQ81"/>
<accession>A0A6J4PQ81</accession>
<dbReference type="Pfam" id="PF13472">
    <property type="entry name" value="Lipase_GDSL_2"/>
    <property type="match status" value="1"/>
</dbReference>
<protein>
    <submittedName>
        <fullName evidence="5">Periplasmic beta-glucosidase</fullName>
        <ecNumber evidence="5">3.2.1.21</ecNumber>
    </submittedName>
</protein>
<sequence length="289" mass="31358">MSHDLTRLGRRTAAALFALSLSVAPAMAQRADPKPTVDNSAEKVAATSRPATPATKPAAPRPPADQPAIKMGGDQGKGFLKRHEQFLADLKAKEGKVDVLFVGDSITDAWRRAQDPNNPKGWGGKAVFDKAYAKHNTLNLGISGDQTQHVLWRLENGEVEGISPKAAVLMIGTNNLGGYKNEEIVAGVTKIVRTLNQKLPTTKVLLLGVFPRGNKPSDPARARVKEINEQIAKLDDGGKTVKYLDIGQKFLAEDGTLPPEVMPDYLHPNDKGYQIWAEAMQPTLDELMK</sequence>
<dbReference type="GO" id="GO:0008422">
    <property type="term" value="F:beta-glucosidase activity"/>
    <property type="evidence" value="ECO:0007669"/>
    <property type="project" value="UniProtKB-EC"/>
</dbReference>
<evidence type="ECO:0000259" key="4">
    <source>
        <dbReference type="Pfam" id="PF13472"/>
    </source>
</evidence>
<evidence type="ECO:0000256" key="1">
    <source>
        <dbReference type="ARBA" id="ARBA00038184"/>
    </source>
</evidence>
<dbReference type="InterPro" id="IPR013830">
    <property type="entry name" value="SGNH_hydro"/>
</dbReference>
<dbReference type="EC" id="3.2.1.21" evidence="5"/>